<evidence type="ECO:0000313" key="2">
    <source>
        <dbReference type="Proteomes" id="UP000887116"/>
    </source>
</evidence>
<accession>A0A8X6F8N2</accession>
<evidence type="ECO:0000313" key="1">
    <source>
        <dbReference type="EMBL" id="GFQ73823.1"/>
    </source>
</evidence>
<protein>
    <submittedName>
        <fullName evidence="1">Uncharacterized protein</fullName>
    </submittedName>
</protein>
<dbReference type="Proteomes" id="UP000887116">
    <property type="component" value="Unassembled WGS sequence"/>
</dbReference>
<comment type="caution">
    <text evidence="1">The sequence shown here is derived from an EMBL/GenBank/DDBJ whole genome shotgun (WGS) entry which is preliminary data.</text>
</comment>
<keyword evidence="2" id="KW-1185">Reference proteome</keyword>
<organism evidence="1 2">
    <name type="scientific">Trichonephila clavata</name>
    <name type="common">Joro spider</name>
    <name type="synonym">Nephila clavata</name>
    <dbReference type="NCBI Taxonomy" id="2740835"/>
    <lineage>
        <taxon>Eukaryota</taxon>
        <taxon>Metazoa</taxon>
        <taxon>Ecdysozoa</taxon>
        <taxon>Arthropoda</taxon>
        <taxon>Chelicerata</taxon>
        <taxon>Arachnida</taxon>
        <taxon>Araneae</taxon>
        <taxon>Araneomorphae</taxon>
        <taxon>Entelegynae</taxon>
        <taxon>Araneoidea</taxon>
        <taxon>Nephilidae</taxon>
        <taxon>Trichonephila</taxon>
    </lineage>
</organism>
<dbReference type="OrthoDB" id="6437357at2759"/>
<name>A0A8X6F8N2_TRICU</name>
<reference evidence="1" key="1">
    <citation type="submission" date="2020-07" db="EMBL/GenBank/DDBJ databases">
        <title>Multicomponent nature underlies the extraordinary mechanical properties of spider dragline silk.</title>
        <authorList>
            <person name="Kono N."/>
            <person name="Nakamura H."/>
            <person name="Mori M."/>
            <person name="Yoshida Y."/>
            <person name="Ohtoshi R."/>
            <person name="Malay A.D."/>
            <person name="Moran D.A.P."/>
            <person name="Tomita M."/>
            <person name="Numata K."/>
            <person name="Arakawa K."/>
        </authorList>
    </citation>
    <scope>NUCLEOTIDE SEQUENCE</scope>
</reference>
<proteinExistence type="predicted"/>
<sequence length="84" mass="8577">PAYLLGVEEALIKKGALLAGGRPLHLGRLTAATSANSGWLGRTIFGSGAAHSKAYLPGTGVILDHEGGSPEQRPTIALGLDEKC</sequence>
<gene>
    <name evidence="1" type="ORF">TNCT_30961</name>
</gene>
<dbReference type="AlphaFoldDB" id="A0A8X6F8N2"/>
<dbReference type="EMBL" id="BMAO01031275">
    <property type="protein sequence ID" value="GFQ73823.1"/>
    <property type="molecule type" value="Genomic_DNA"/>
</dbReference>
<feature type="non-terminal residue" evidence="1">
    <location>
        <position position="84"/>
    </location>
</feature>